<gene>
    <name evidence="2" type="ORF">MICH65_0789</name>
</gene>
<feature type="transmembrane region" description="Helical" evidence="1">
    <location>
        <begin position="39"/>
        <end position="59"/>
    </location>
</feature>
<protein>
    <submittedName>
        <fullName evidence="2">Uncharacterized protein</fullName>
    </submittedName>
</protein>
<dbReference type="EMBL" id="CP047901">
    <property type="protein sequence ID" value="QHO63770.1"/>
    <property type="molecule type" value="Genomic_DNA"/>
</dbReference>
<keyword evidence="1" id="KW-0472">Membrane</keyword>
<evidence type="ECO:0000313" key="2">
    <source>
        <dbReference type="EMBL" id="QHO63770.1"/>
    </source>
</evidence>
<feature type="transmembrane region" description="Helical" evidence="1">
    <location>
        <begin position="79"/>
        <end position="100"/>
    </location>
</feature>
<dbReference type="KEGG" id="caqa:MICH65_0789"/>
<proteinExistence type="predicted"/>
<keyword evidence="1" id="KW-1133">Transmembrane helix</keyword>
<dbReference type="AlphaFoldDB" id="A0A857NBP3"/>
<keyword evidence="3" id="KW-1185">Reference proteome</keyword>
<evidence type="ECO:0000256" key="1">
    <source>
        <dbReference type="SAM" id="Phobius"/>
    </source>
</evidence>
<accession>A0A857NBP3</accession>
<keyword evidence="1" id="KW-0812">Transmembrane</keyword>
<reference evidence="3" key="1">
    <citation type="journal article" date="2020" name="Microorganisms">
        <title>Complete Genome of a Member of a New Bacterial Lineage in the Microgenomates Group Reveals an Unusual Nucleotide Composition Disparity Between Two Strands of DNA and Limited Metabolic Potential.</title>
        <authorList>
            <person name="Kadnikov V.V."/>
            <person name="Mardanov A.V."/>
            <person name="Beletsky A.V."/>
            <person name="Karnachuk O.V."/>
            <person name="Ravin N.V."/>
        </authorList>
    </citation>
    <scope>NUCLEOTIDE SEQUENCE [LARGE SCALE GENOMIC DNA]</scope>
</reference>
<evidence type="ECO:0000313" key="3">
    <source>
        <dbReference type="Proteomes" id="UP000463983"/>
    </source>
</evidence>
<organism evidence="2 3">
    <name type="scientific">Candidatus Chazhemtobacterium aquaticus</name>
    <dbReference type="NCBI Taxonomy" id="2715735"/>
    <lineage>
        <taxon>Bacteria</taxon>
        <taxon>Candidatus Chazhemtobacteraceae</taxon>
        <taxon>Candidatus Chazhemtobacterium</taxon>
    </lineage>
</organism>
<name>A0A857NBP3_9BACT</name>
<sequence>MNTLISGTIAGLIFGVVDVLLMVPLPIRDKPVAMLGSFINRFAIGFLIATTNIPLPPWLKGASIGLLLSLPDAIITKTYLPIIGVGTTGGLIIGSLLGALN</sequence>
<dbReference type="Proteomes" id="UP000463983">
    <property type="component" value="Chromosome"/>
</dbReference>
<feature type="transmembrane region" description="Helical" evidence="1">
    <location>
        <begin position="6"/>
        <end position="27"/>
    </location>
</feature>